<feature type="compositionally biased region" description="Basic and acidic residues" evidence="1">
    <location>
        <begin position="102"/>
        <end position="118"/>
    </location>
</feature>
<dbReference type="Proteomes" id="UP001221686">
    <property type="component" value="Unassembled WGS sequence"/>
</dbReference>
<feature type="region of interest" description="Disordered" evidence="1">
    <location>
        <begin position="102"/>
        <end position="126"/>
    </location>
</feature>
<evidence type="ECO:0000256" key="1">
    <source>
        <dbReference type="SAM" id="MobiDB-lite"/>
    </source>
</evidence>
<feature type="region of interest" description="Disordered" evidence="1">
    <location>
        <begin position="25"/>
        <end position="82"/>
    </location>
</feature>
<evidence type="ECO:0000256" key="2">
    <source>
        <dbReference type="SAM" id="SignalP"/>
    </source>
</evidence>
<evidence type="ECO:0008006" key="5">
    <source>
        <dbReference type="Google" id="ProtNLM"/>
    </source>
</evidence>
<name>A0ABT5EAK0_9BACT</name>
<sequence length="609" mass="67500">MQWPLPAAVLAVAWLAPGLALASLQPSQGDSGPPPGSSQPPASASQTPTLTPPAPSAAPPPAEPDATSAEGPAPPTSTTQAVDIDALQKELRALRTRVDRAEQRLATQEQRRSVDDQRAMPSTGYNQWTAGNAMATRLTFAISDDNLLAGAKDRSPSAGFKLAADRLFYDAIEQEKRGFETETQLVVYKRMPTFFKRMDAEAAFVTEIEQWHDGKTFQNYTTLSDDGSYGKLNFYTKRNDYTGDNISLTMFPVDSQRFLLGYTYAVTWGGERMFPNNTGQTPGLRLRYDWNVGTGKDSYVFLGAKSARLLNEKINEPQTYYSALAGFGIGFTPWLAWEVNGGYYQSGAFPMFSPNSRIGGKTVQTFGGSTRLTAHWGVPIGTSIDFQLFRYSPDASFLLTQNQIYDNRTAGSAAIEFTTVGQTLQQFEQPDTTRIQPAKAAAFLGKLRIKKLRLFANAIYRDLAFVVLSIPGVFPYQTFPHEARVSPELWGSLGLDYYFERSKLTPGAVLAYKSPASIKVGDTTNVYREFWDQEVLPAGQNPFDILSGKLTLKWDIAPFFVVVSELRYTLDNNRTKFVKASNESGRIRVFEDPNVTNRLGFFLLAQARW</sequence>
<proteinExistence type="predicted"/>
<feature type="chain" id="PRO_5046586610" description="Phosphate-selective porin O and P" evidence="2">
    <location>
        <begin position="23"/>
        <end position="609"/>
    </location>
</feature>
<keyword evidence="4" id="KW-1185">Reference proteome</keyword>
<organism evidence="3 4">
    <name type="scientific">Nannocystis bainbridge</name>
    <dbReference type="NCBI Taxonomy" id="2995303"/>
    <lineage>
        <taxon>Bacteria</taxon>
        <taxon>Pseudomonadati</taxon>
        <taxon>Myxococcota</taxon>
        <taxon>Polyangia</taxon>
        <taxon>Nannocystales</taxon>
        <taxon>Nannocystaceae</taxon>
        <taxon>Nannocystis</taxon>
    </lineage>
</organism>
<dbReference type="RefSeq" id="WP_272091426.1">
    <property type="nucleotide sequence ID" value="NZ_JAQNDL010000004.1"/>
</dbReference>
<protein>
    <recommendedName>
        <fullName evidence="5">Phosphate-selective porin O and P</fullName>
    </recommendedName>
</protein>
<dbReference type="EMBL" id="JAQNDL010000004">
    <property type="protein sequence ID" value="MDC0722888.1"/>
    <property type="molecule type" value="Genomic_DNA"/>
</dbReference>
<reference evidence="3 4" key="1">
    <citation type="submission" date="2022-11" db="EMBL/GenBank/DDBJ databases">
        <title>Minimal conservation of predation-associated metabolite biosynthetic gene clusters underscores biosynthetic potential of Myxococcota including descriptions for ten novel species: Archangium lansinium sp. nov., Myxococcus landrumus sp. nov., Nannocystis bai.</title>
        <authorList>
            <person name="Ahearne A."/>
            <person name="Stevens C."/>
            <person name="Dowd S."/>
        </authorList>
    </citation>
    <scope>NUCLEOTIDE SEQUENCE [LARGE SCALE GENOMIC DNA]</scope>
    <source>
        <strain evidence="3 4">BB15-2</strain>
    </source>
</reference>
<evidence type="ECO:0000313" key="3">
    <source>
        <dbReference type="EMBL" id="MDC0722888.1"/>
    </source>
</evidence>
<accession>A0ABT5EAK0</accession>
<feature type="compositionally biased region" description="Pro residues" evidence="1">
    <location>
        <begin position="50"/>
        <end position="63"/>
    </location>
</feature>
<feature type="compositionally biased region" description="Low complexity" evidence="1">
    <location>
        <begin position="39"/>
        <end position="49"/>
    </location>
</feature>
<feature type="signal peptide" evidence="2">
    <location>
        <begin position="1"/>
        <end position="22"/>
    </location>
</feature>
<comment type="caution">
    <text evidence="3">The sequence shown here is derived from an EMBL/GenBank/DDBJ whole genome shotgun (WGS) entry which is preliminary data.</text>
</comment>
<gene>
    <name evidence="3" type="ORF">POL25_38715</name>
</gene>
<keyword evidence="2" id="KW-0732">Signal</keyword>
<evidence type="ECO:0000313" key="4">
    <source>
        <dbReference type="Proteomes" id="UP001221686"/>
    </source>
</evidence>